<dbReference type="GO" id="GO:0015658">
    <property type="term" value="F:branched-chain amino acid transmembrane transporter activity"/>
    <property type="evidence" value="ECO:0007669"/>
    <property type="project" value="InterPro"/>
</dbReference>
<evidence type="ECO:0000256" key="6">
    <source>
        <dbReference type="SAM" id="Phobius"/>
    </source>
</evidence>
<feature type="transmembrane region" description="Helical" evidence="6">
    <location>
        <begin position="30"/>
        <end position="48"/>
    </location>
</feature>
<reference evidence="7 8" key="1">
    <citation type="submission" date="2018-10" db="EMBL/GenBank/DDBJ databases">
        <title>Robbsia sp. DHC34, isolated from soil.</title>
        <authorList>
            <person name="Gao Z.-H."/>
            <person name="Qiu L.-H."/>
        </authorList>
    </citation>
    <scope>NUCLEOTIDE SEQUENCE [LARGE SCALE GENOMIC DNA]</scope>
    <source>
        <strain evidence="7 8">DHC34</strain>
    </source>
</reference>
<evidence type="ECO:0000313" key="7">
    <source>
        <dbReference type="EMBL" id="RKP53257.1"/>
    </source>
</evidence>
<proteinExistence type="predicted"/>
<feature type="transmembrane region" description="Helical" evidence="6">
    <location>
        <begin position="55"/>
        <end position="75"/>
    </location>
</feature>
<evidence type="ECO:0000313" key="8">
    <source>
        <dbReference type="Proteomes" id="UP000270342"/>
    </source>
</evidence>
<keyword evidence="3 6" id="KW-0812">Transmembrane</keyword>
<comment type="caution">
    <text evidence="7">The sequence shown here is derived from an EMBL/GenBank/DDBJ whole genome shotgun (WGS) entry which is preliminary data.</text>
</comment>
<dbReference type="RefSeq" id="WP_121087885.1">
    <property type="nucleotide sequence ID" value="NZ_RBZU01000007.1"/>
</dbReference>
<dbReference type="Proteomes" id="UP000270342">
    <property type="component" value="Unassembled WGS sequence"/>
</dbReference>
<evidence type="ECO:0000256" key="4">
    <source>
        <dbReference type="ARBA" id="ARBA00022989"/>
    </source>
</evidence>
<keyword evidence="4 6" id="KW-1133">Transmembrane helix</keyword>
<feature type="transmembrane region" description="Helical" evidence="6">
    <location>
        <begin position="198"/>
        <end position="225"/>
    </location>
</feature>
<dbReference type="PANTHER" id="PTHR30482:SF17">
    <property type="entry name" value="ABC TRANSPORTER ATP-BINDING PROTEIN"/>
    <property type="match status" value="1"/>
</dbReference>
<dbReference type="Pfam" id="PF02653">
    <property type="entry name" value="BPD_transp_2"/>
    <property type="match status" value="1"/>
</dbReference>
<dbReference type="AlphaFoldDB" id="A0A494XRI5"/>
<dbReference type="CDD" id="cd06581">
    <property type="entry name" value="TM_PBP1_LivM_like"/>
    <property type="match status" value="1"/>
</dbReference>
<feature type="transmembrane region" description="Helical" evidence="6">
    <location>
        <begin position="5"/>
        <end position="24"/>
    </location>
</feature>
<sequence>MPKSIFRTIGILAALLMFGIGAAWPWARVPIITFVCFGLAALGLMVLMRAGQVSFGHAMYAAIGGYATAFTIRTFPGIDGVVAIAVGVIVSVVIGAVIAAFVTRYRGIFFGMLNLGLSMVVFSLAGKLYGVTGGTDGLRFERPSLLGIAMERGPFELTMVGVALVLAVILTGAVQRYFESASGQIMAAIRTNETRLEYIGVSARAVFAQGYVLSAALVGLAGALLTLVQSLVTPESGYWIRSGEYVFIVILGGSAHAIGAFLGAAVFELIKQAAAIYLTDAWQSLLGITLIAVILFAPQGLVGWRKRNVKATLPREAR</sequence>
<evidence type="ECO:0000256" key="3">
    <source>
        <dbReference type="ARBA" id="ARBA00022692"/>
    </source>
</evidence>
<evidence type="ECO:0000256" key="2">
    <source>
        <dbReference type="ARBA" id="ARBA00022475"/>
    </source>
</evidence>
<comment type="subcellular location">
    <subcellularLocation>
        <location evidence="1">Cell membrane</location>
        <topology evidence="1">Multi-pass membrane protein</topology>
    </subcellularLocation>
</comment>
<evidence type="ECO:0000256" key="5">
    <source>
        <dbReference type="ARBA" id="ARBA00023136"/>
    </source>
</evidence>
<dbReference type="EMBL" id="RBZU01000007">
    <property type="protein sequence ID" value="RKP53257.1"/>
    <property type="molecule type" value="Genomic_DNA"/>
</dbReference>
<keyword evidence="2" id="KW-1003">Cell membrane</keyword>
<feature type="transmembrane region" description="Helical" evidence="6">
    <location>
        <begin position="81"/>
        <end position="102"/>
    </location>
</feature>
<gene>
    <name evidence="7" type="ORF">D7S86_16100</name>
</gene>
<organism evidence="7 8">
    <name type="scientific">Pararobbsia silviterrae</name>
    <dbReference type="NCBI Taxonomy" id="1792498"/>
    <lineage>
        <taxon>Bacteria</taxon>
        <taxon>Pseudomonadati</taxon>
        <taxon>Pseudomonadota</taxon>
        <taxon>Betaproteobacteria</taxon>
        <taxon>Burkholderiales</taxon>
        <taxon>Burkholderiaceae</taxon>
        <taxon>Pararobbsia</taxon>
    </lineage>
</organism>
<protein>
    <submittedName>
        <fullName evidence="7">Branched-chain amino acid ABC transporter permease</fullName>
    </submittedName>
</protein>
<feature type="transmembrane region" description="Helical" evidence="6">
    <location>
        <begin position="245"/>
        <end position="267"/>
    </location>
</feature>
<feature type="transmembrane region" description="Helical" evidence="6">
    <location>
        <begin position="274"/>
        <end position="297"/>
    </location>
</feature>
<evidence type="ECO:0000256" key="1">
    <source>
        <dbReference type="ARBA" id="ARBA00004651"/>
    </source>
</evidence>
<feature type="transmembrane region" description="Helical" evidence="6">
    <location>
        <begin position="109"/>
        <end position="129"/>
    </location>
</feature>
<dbReference type="InterPro" id="IPR001851">
    <property type="entry name" value="ABC_transp_permease"/>
</dbReference>
<dbReference type="OrthoDB" id="9804361at2"/>
<dbReference type="PANTHER" id="PTHR30482">
    <property type="entry name" value="HIGH-AFFINITY BRANCHED-CHAIN AMINO ACID TRANSPORT SYSTEM PERMEASE"/>
    <property type="match status" value="1"/>
</dbReference>
<keyword evidence="8" id="KW-1185">Reference proteome</keyword>
<name>A0A494XRI5_9BURK</name>
<accession>A0A494XRI5</accession>
<keyword evidence="5 6" id="KW-0472">Membrane</keyword>
<dbReference type="InterPro" id="IPR043428">
    <property type="entry name" value="LivM-like"/>
</dbReference>
<dbReference type="GO" id="GO:0005886">
    <property type="term" value="C:plasma membrane"/>
    <property type="evidence" value="ECO:0007669"/>
    <property type="project" value="UniProtKB-SubCell"/>
</dbReference>